<evidence type="ECO:0008006" key="12">
    <source>
        <dbReference type="Google" id="ProtNLM"/>
    </source>
</evidence>
<comment type="caution">
    <text evidence="10">The sequence shown here is derived from an EMBL/GenBank/DDBJ whole genome shotgun (WGS) entry which is preliminary data.</text>
</comment>
<dbReference type="InterPro" id="IPR005548">
    <property type="entry name" value="Cell_div_FtsQ/DivIB_C"/>
</dbReference>
<feature type="compositionally biased region" description="Basic and acidic residues" evidence="6">
    <location>
        <begin position="79"/>
        <end position="97"/>
    </location>
</feature>
<dbReference type="Gene3D" id="3.10.20.310">
    <property type="entry name" value="membrane protein fhac"/>
    <property type="match status" value="1"/>
</dbReference>
<keyword evidence="5" id="KW-0131">Cell cycle</keyword>
<evidence type="ECO:0000256" key="3">
    <source>
        <dbReference type="ARBA" id="ARBA00022692"/>
    </source>
</evidence>
<keyword evidence="3 7" id="KW-0812">Transmembrane</keyword>
<feature type="domain" description="Cell division protein FtsQ/DivIB C-terminal" evidence="8">
    <location>
        <begin position="223"/>
        <end position="318"/>
    </location>
</feature>
<dbReference type="InterPro" id="IPR050487">
    <property type="entry name" value="FtsQ_DivIB"/>
</dbReference>
<keyword evidence="7" id="KW-0472">Membrane</keyword>
<evidence type="ECO:0000256" key="1">
    <source>
        <dbReference type="ARBA" id="ARBA00022475"/>
    </source>
</evidence>
<feature type="domain" description="POTRA" evidence="9">
    <location>
        <begin position="152"/>
        <end position="215"/>
    </location>
</feature>
<keyword evidence="1" id="KW-1003">Cell membrane</keyword>
<evidence type="ECO:0000259" key="8">
    <source>
        <dbReference type="Pfam" id="PF03799"/>
    </source>
</evidence>
<keyword evidence="4 7" id="KW-1133">Transmembrane helix</keyword>
<organism evidence="10 11">
    <name type="scientific">Isoptericola hypogeus</name>
    <dbReference type="NCBI Taxonomy" id="300179"/>
    <lineage>
        <taxon>Bacteria</taxon>
        <taxon>Bacillati</taxon>
        <taxon>Actinomycetota</taxon>
        <taxon>Actinomycetes</taxon>
        <taxon>Micrococcales</taxon>
        <taxon>Promicromonosporaceae</taxon>
        <taxon>Isoptericola</taxon>
    </lineage>
</organism>
<evidence type="ECO:0000256" key="4">
    <source>
        <dbReference type="ARBA" id="ARBA00022989"/>
    </source>
</evidence>
<reference evidence="11" key="1">
    <citation type="journal article" date="2019" name="Int. J. Syst. Evol. Microbiol.">
        <title>The Global Catalogue of Microorganisms (GCM) 10K type strain sequencing project: providing services to taxonomists for standard genome sequencing and annotation.</title>
        <authorList>
            <consortium name="The Broad Institute Genomics Platform"/>
            <consortium name="The Broad Institute Genome Sequencing Center for Infectious Disease"/>
            <person name="Wu L."/>
            <person name="Ma J."/>
        </authorList>
    </citation>
    <scope>NUCLEOTIDE SEQUENCE [LARGE SCALE GENOMIC DNA]</scope>
    <source>
        <strain evidence="11">JCM 15589</strain>
    </source>
</reference>
<proteinExistence type="predicted"/>
<feature type="region of interest" description="Disordered" evidence="6">
    <location>
        <begin position="1"/>
        <end position="101"/>
    </location>
</feature>
<accession>A0ABP4VNL9</accession>
<feature type="compositionally biased region" description="Basic and acidic residues" evidence="6">
    <location>
        <begin position="50"/>
        <end position="66"/>
    </location>
</feature>
<protein>
    <recommendedName>
        <fullName evidence="12">Cell division protein FtsQ</fullName>
    </recommendedName>
</protein>
<dbReference type="Proteomes" id="UP001501138">
    <property type="component" value="Unassembled WGS sequence"/>
</dbReference>
<dbReference type="PANTHER" id="PTHR37820:SF1">
    <property type="entry name" value="CELL DIVISION PROTEIN FTSQ"/>
    <property type="match status" value="1"/>
</dbReference>
<dbReference type="RefSeq" id="WP_344249373.1">
    <property type="nucleotide sequence ID" value="NZ_BAAAPM010000006.1"/>
</dbReference>
<evidence type="ECO:0000259" key="9">
    <source>
        <dbReference type="Pfam" id="PF08478"/>
    </source>
</evidence>
<evidence type="ECO:0000313" key="11">
    <source>
        <dbReference type="Proteomes" id="UP001501138"/>
    </source>
</evidence>
<dbReference type="Pfam" id="PF08478">
    <property type="entry name" value="POTRA_1"/>
    <property type="match status" value="1"/>
</dbReference>
<feature type="transmembrane region" description="Helical" evidence="7">
    <location>
        <begin position="123"/>
        <end position="142"/>
    </location>
</feature>
<evidence type="ECO:0000256" key="6">
    <source>
        <dbReference type="SAM" id="MobiDB-lite"/>
    </source>
</evidence>
<evidence type="ECO:0000256" key="2">
    <source>
        <dbReference type="ARBA" id="ARBA00022618"/>
    </source>
</evidence>
<dbReference type="EMBL" id="BAAAPM010000006">
    <property type="protein sequence ID" value="GAA1732992.1"/>
    <property type="molecule type" value="Genomic_DNA"/>
</dbReference>
<feature type="compositionally biased region" description="Pro residues" evidence="6">
    <location>
        <begin position="1"/>
        <end position="18"/>
    </location>
</feature>
<evidence type="ECO:0000256" key="7">
    <source>
        <dbReference type="SAM" id="Phobius"/>
    </source>
</evidence>
<dbReference type="Pfam" id="PF03799">
    <property type="entry name" value="FtsQ_DivIB_C"/>
    <property type="match status" value="1"/>
</dbReference>
<evidence type="ECO:0000256" key="5">
    <source>
        <dbReference type="ARBA" id="ARBA00023306"/>
    </source>
</evidence>
<dbReference type="InterPro" id="IPR013685">
    <property type="entry name" value="POTRA_FtsQ_type"/>
</dbReference>
<evidence type="ECO:0000313" key="10">
    <source>
        <dbReference type="EMBL" id="GAA1732992.1"/>
    </source>
</evidence>
<keyword evidence="11" id="KW-1185">Reference proteome</keyword>
<dbReference type="PANTHER" id="PTHR37820">
    <property type="entry name" value="CELL DIVISION PROTEIN DIVIB"/>
    <property type="match status" value="1"/>
</dbReference>
<gene>
    <name evidence="10" type="ORF">GCM10009809_30540</name>
</gene>
<feature type="compositionally biased region" description="Low complexity" evidence="6">
    <location>
        <begin position="19"/>
        <end position="49"/>
    </location>
</feature>
<keyword evidence="2" id="KW-0132">Cell division</keyword>
<sequence length="340" mass="35508">MRPPPRPRPTPRTEPPSRPTSRPQTAPTPRAAGKAASGKAAAGTAADVATAERPRTGATPRAEKAPRGTSRAVVPAPPHENDAREHLGREYPGRESPGRVSTAMADRLAERTAMRRHRAWQRVVAWVLALAVLVGLVVAAFWSPVLALDGDEVVVTGAGSTVDPDAVRDVVAAVDGTPLPRLDTVALRQQILGLHGVKDVSLNRSWPHGLRVSLTARVPVAAVPDGGGYAVLDSEGVRLGSGSSVPSGLPEVAVPLDDALALQAALHVLAALPPRLEAKVEQVSAETQDAVETVLDDGTTVRWGSSADMPLKVEVVRTLRKLDGSSTTIDVSSPELPVTG</sequence>
<name>A0ABP4VNL9_9MICO</name>